<dbReference type="Pfam" id="PF02545">
    <property type="entry name" value="Maf"/>
    <property type="match status" value="1"/>
</dbReference>
<comment type="caution">
    <text evidence="5">The sequence shown here is derived from an EMBL/GenBank/DDBJ whole genome shotgun (WGS) entry which is preliminary data.</text>
</comment>
<reference evidence="5" key="1">
    <citation type="submission" date="2022-10" db="EMBL/GenBank/DDBJ databases">
        <title>Culturing micro-colonial fungi from biological soil crusts in the Mojave desert and describing Neophaeococcomyces mojavensis, and introducing the new genera and species Taxawa tesnikishii.</title>
        <authorList>
            <person name="Kurbessoian T."/>
            <person name="Stajich J.E."/>
        </authorList>
    </citation>
    <scope>NUCLEOTIDE SEQUENCE</scope>
    <source>
        <strain evidence="5">TK_35</strain>
    </source>
</reference>
<gene>
    <name evidence="5" type="ORF">H2204_009165</name>
</gene>
<accession>A0AA38XZN5</accession>
<evidence type="ECO:0000256" key="3">
    <source>
        <dbReference type="ARBA" id="ARBA00022801"/>
    </source>
</evidence>
<evidence type="ECO:0000313" key="5">
    <source>
        <dbReference type="EMBL" id="KAJ9629006.1"/>
    </source>
</evidence>
<evidence type="ECO:0008006" key="6">
    <source>
        <dbReference type="Google" id="ProtNLM"/>
    </source>
</evidence>
<dbReference type="Gene3D" id="3.90.950.10">
    <property type="match status" value="1"/>
</dbReference>
<name>A0AA38XZN5_9EURO</name>
<dbReference type="NCBIfam" id="TIGR00172">
    <property type="entry name" value="maf"/>
    <property type="match status" value="1"/>
</dbReference>
<dbReference type="InterPro" id="IPR003697">
    <property type="entry name" value="Maf-like"/>
</dbReference>
<dbReference type="PANTHER" id="PTHR43213:SF10">
    <property type="entry name" value="7-METHYL-GTP PYROPHOSPHATASE"/>
    <property type="match status" value="1"/>
</dbReference>
<dbReference type="AlphaFoldDB" id="A0AA38XZN5"/>
<dbReference type="PIRSF" id="PIRSF006305">
    <property type="entry name" value="Maf"/>
    <property type="match status" value="1"/>
</dbReference>
<dbReference type="EMBL" id="JAPDRN010000070">
    <property type="protein sequence ID" value="KAJ9629006.1"/>
    <property type="molecule type" value="Genomic_DNA"/>
</dbReference>
<evidence type="ECO:0000256" key="1">
    <source>
        <dbReference type="ARBA" id="ARBA00004496"/>
    </source>
</evidence>
<dbReference type="FunFam" id="3.90.950.10:FF:000005">
    <property type="entry name" value="7-methyl-GTP pyrophosphatase"/>
    <property type="match status" value="1"/>
</dbReference>
<dbReference type="GO" id="GO:0047429">
    <property type="term" value="F:nucleoside triphosphate diphosphatase activity"/>
    <property type="evidence" value="ECO:0007669"/>
    <property type="project" value="InterPro"/>
</dbReference>
<dbReference type="GO" id="GO:0009117">
    <property type="term" value="P:nucleotide metabolic process"/>
    <property type="evidence" value="ECO:0007669"/>
    <property type="project" value="UniProtKB-KW"/>
</dbReference>
<dbReference type="HAMAP" id="MF_00528">
    <property type="entry name" value="Maf"/>
    <property type="match status" value="1"/>
</dbReference>
<keyword evidence="3" id="KW-0378">Hydrolase</keyword>
<protein>
    <recommendedName>
        <fullName evidence="6">7-methyl-GTP pyrophosphatase</fullName>
    </recommendedName>
</protein>
<comment type="subcellular location">
    <subcellularLocation>
        <location evidence="1">Cytoplasm</location>
    </subcellularLocation>
</comment>
<dbReference type="GO" id="GO:0005737">
    <property type="term" value="C:cytoplasm"/>
    <property type="evidence" value="ECO:0007669"/>
    <property type="project" value="UniProtKB-SubCell"/>
</dbReference>
<proteinExistence type="inferred from homology"/>
<evidence type="ECO:0000256" key="2">
    <source>
        <dbReference type="ARBA" id="ARBA00022490"/>
    </source>
</evidence>
<dbReference type="PANTHER" id="PTHR43213">
    <property type="entry name" value="BIFUNCTIONAL DTTP/UTP PYROPHOSPHATASE/METHYLTRANSFERASE PROTEIN-RELATED"/>
    <property type="match status" value="1"/>
</dbReference>
<dbReference type="SUPFAM" id="SSF52972">
    <property type="entry name" value="ITPase-like"/>
    <property type="match status" value="1"/>
</dbReference>
<sequence length="212" mass="22555">MKGLLWLAVPGQTAAPRPRNSRMPALVLASTSRYRRDLLQRLGLPFDCARPEVDETPQADEAPLALAARLASAKAADVAARHPGSWVIGSDQVADLNGQPLGKPGTVEVACAQLAAMSGQTVRFHTAISLTRDGESFTAMDLTQVRFRALQAPEIARYVAIEQPLDCAGSFKCEALGISLFDAIDNRDPTALIGLPLIALCGLLRRAGFAVP</sequence>
<organism evidence="5">
    <name type="scientific">Knufia peltigerae</name>
    <dbReference type="NCBI Taxonomy" id="1002370"/>
    <lineage>
        <taxon>Eukaryota</taxon>
        <taxon>Fungi</taxon>
        <taxon>Dikarya</taxon>
        <taxon>Ascomycota</taxon>
        <taxon>Pezizomycotina</taxon>
        <taxon>Eurotiomycetes</taxon>
        <taxon>Chaetothyriomycetidae</taxon>
        <taxon>Chaetothyriales</taxon>
        <taxon>Trichomeriaceae</taxon>
        <taxon>Knufia</taxon>
    </lineage>
</organism>
<keyword evidence="2" id="KW-0963">Cytoplasm</keyword>
<evidence type="ECO:0000256" key="4">
    <source>
        <dbReference type="ARBA" id="ARBA00023080"/>
    </source>
</evidence>
<dbReference type="InterPro" id="IPR029001">
    <property type="entry name" value="ITPase-like_fam"/>
</dbReference>
<dbReference type="CDD" id="cd00555">
    <property type="entry name" value="Maf"/>
    <property type="match status" value="1"/>
</dbReference>
<keyword evidence="4" id="KW-0546">Nucleotide metabolism</keyword>